<dbReference type="InterPro" id="IPR012951">
    <property type="entry name" value="BBE"/>
</dbReference>
<dbReference type="AlphaFoldDB" id="A0A0C3BAB7"/>
<comment type="cofactor">
    <cofactor evidence="1">
        <name>FAD</name>
        <dbReference type="ChEBI" id="CHEBI:57692"/>
    </cofactor>
</comment>
<evidence type="ECO:0000256" key="4">
    <source>
        <dbReference type="ARBA" id="ARBA00022827"/>
    </source>
</evidence>
<dbReference type="Pfam" id="PF08031">
    <property type="entry name" value="BBE"/>
    <property type="match status" value="1"/>
</dbReference>
<name>A0A0C3BAB7_PILCF</name>
<dbReference type="STRING" id="765440.A0A0C3BAB7"/>
<keyword evidence="4" id="KW-0274">FAD</keyword>
<evidence type="ECO:0000259" key="6">
    <source>
        <dbReference type="PROSITE" id="PS51387"/>
    </source>
</evidence>
<evidence type="ECO:0000313" key="8">
    <source>
        <dbReference type="Proteomes" id="UP000054166"/>
    </source>
</evidence>
<gene>
    <name evidence="7" type="ORF">PILCRDRAFT_828360</name>
</gene>
<dbReference type="InterPro" id="IPR016167">
    <property type="entry name" value="FAD-bd_PCMH_sub1"/>
</dbReference>
<comment type="similarity">
    <text evidence="2">Belongs to the oxygen-dependent FAD-linked oxidoreductase family.</text>
</comment>
<dbReference type="InterPro" id="IPR016169">
    <property type="entry name" value="FAD-bd_PCMH_sub2"/>
</dbReference>
<dbReference type="Gene3D" id="3.30.43.10">
    <property type="entry name" value="Uridine Diphospho-n-acetylenolpyruvylglucosamine Reductase, domain 2"/>
    <property type="match status" value="1"/>
</dbReference>
<reference evidence="8" key="2">
    <citation type="submission" date="2015-01" db="EMBL/GenBank/DDBJ databases">
        <title>Evolutionary Origins and Diversification of the Mycorrhizal Mutualists.</title>
        <authorList>
            <consortium name="DOE Joint Genome Institute"/>
            <consortium name="Mycorrhizal Genomics Consortium"/>
            <person name="Kohler A."/>
            <person name="Kuo A."/>
            <person name="Nagy L.G."/>
            <person name="Floudas D."/>
            <person name="Copeland A."/>
            <person name="Barry K.W."/>
            <person name="Cichocki N."/>
            <person name="Veneault-Fourrey C."/>
            <person name="LaButti K."/>
            <person name="Lindquist E.A."/>
            <person name="Lipzen A."/>
            <person name="Lundell T."/>
            <person name="Morin E."/>
            <person name="Murat C."/>
            <person name="Riley R."/>
            <person name="Ohm R."/>
            <person name="Sun H."/>
            <person name="Tunlid A."/>
            <person name="Henrissat B."/>
            <person name="Grigoriev I.V."/>
            <person name="Hibbett D.S."/>
            <person name="Martin F."/>
        </authorList>
    </citation>
    <scope>NUCLEOTIDE SEQUENCE [LARGE SCALE GENOMIC DNA]</scope>
    <source>
        <strain evidence="8">F 1598</strain>
    </source>
</reference>
<evidence type="ECO:0000313" key="7">
    <source>
        <dbReference type="EMBL" id="KIM74277.1"/>
    </source>
</evidence>
<dbReference type="SUPFAM" id="SSF56176">
    <property type="entry name" value="FAD-binding/transporter-associated domain-like"/>
    <property type="match status" value="1"/>
</dbReference>
<dbReference type="PANTHER" id="PTHR42973">
    <property type="entry name" value="BINDING OXIDOREDUCTASE, PUTATIVE (AFU_ORTHOLOGUE AFUA_1G17690)-RELATED"/>
    <property type="match status" value="1"/>
</dbReference>
<evidence type="ECO:0000256" key="5">
    <source>
        <dbReference type="ARBA" id="ARBA00023002"/>
    </source>
</evidence>
<evidence type="ECO:0000256" key="3">
    <source>
        <dbReference type="ARBA" id="ARBA00022630"/>
    </source>
</evidence>
<dbReference type="InterPro" id="IPR036318">
    <property type="entry name" value="FAD-bd_PCMH-like_sf"/>
</dbReference>
<organism evidence="7 8">
    <name type="scientific">Piloderma croceum (strain F 1598)</name>
    <dbReference type="NCBI Taxonomy" id="765440"/>
    <lineage>
        <taxon>Eukaryota</taxon>
        <taxon>Fungi</taxon>
        <taxon>Dikarya</taxon>
        <taxon>Basidiomycota</taxon>
        <taxon>Agaricomycotina</taxon>
        <taxon>Agaricomycetes</taxon>
        <taxon>Agaricomycetidae</taxon>
        <taxon>Atheliales</taxon>
        <taxon>Atheliaceae</taxon>
        <taxon>Piloderma</taxon>
    </lineage>
</organism>
<keyword evidence="3" id="KW-0285">Flavoprotein</keyword>
<dbReference type="Proteomes" id="UP000054166">
    <property type="component" value="Unassembled WGS sequence"/>
</dbReference>
<dbReference type="EMBL" id="KN833063">
    <property type="protein sequence ID" value="KIM74277.1"/>
    <property type="molecule type" value="Genomic_DNA"/>
</dbReference>
<dbReference type="GO" id="GO:0071949">
    <property type="term" value="F:FAD binding"/>
    <property type="evidence" value="ECO:0007669"/>
    <property type="project" value="InterPro"/>
</dbReference>
<dbReference type="HOGENOM" id="CLU_018354_10_0_1"/>
<dbReference type="InterPro" id="IPR016166">
    <property type="entry name" value="FAD-bd_PCMH"/>
</dbReference>
<dbReference type="InterPro" id="IPR050416">
    <property type="entry name" value="FAD-linked_Oxidoreductase"/>
</dbReference>
<reference evidence="7 8" key="1">
    <citation type="submission" date="2014-04" db="EMBL/GenBank/DDBJ databases">
        <authorList>
            <consortium name="DOE Joint Genome Institute"/>
            <person name="Kuo A."/>
            <person name="Tarkka M."/>
            <person name="Buscot F."/>
            <person name="Kohler A."/>
            <person name="Nagy L.G."/>
            <person name="Floudas D."/>
            <person name="Copeland A."/>
            <person name="Barry K.W."/>
            <person name="Cichocki N."/>
            <person name="Veneault-Fourrey C."/>
            <person name="LaButti K."/>
            <person name="Lindquist E.A."/>
            <person name="Lipzen A."/>
            <person name="Lundell T."/>
            <person name="Morin E."/>
            <person name="Murat C."/>
            <person name="Sun H."/>
            <person name="Tunlid A."/>
            <person name="Henrissat B."/>
            <person name="Grigoriev I.V."/>
            <person name="Hibbett D.S."/>
            <person name="Martin F."/>
            <person name="Nordberg H.P."/>
            <person name="Cantor M.N."/>
            <person name="Hua S.X."/>
        </authorList>
    </citation>
    <scope>NUCLEOTIDE SEQUENCE [LARGE SCALE GENOMIC DNA]</scope>
    <source>
        <strain evidence="7 8">F 1598</strain>
    </source>
</reference>
<dbReference type="Gene3D" id="3.40.462.20">
    <property type="match status" value="1"/>
</dbReference>
<sequence>MSEPPSLPIQGTVLTSSSGIEYIKALQRFSDLAILEPKYIFLPSAISDIPIILSYATSQSPPIEVVVKSGGTRSSPWASSKGGLVIDMARLHNVVVSQDKQSVKVQGGALWGDVYEEAMEFGVHVVGAHFWFISVAGFLLSGGYSRLGGDHGLGLDNILAATVVLADGRVVKTSATEEPDLFWAIRGGGNQFGIVVEFVLKAFPAMPSITAGSMVYHETEIKNLINIIQNWKKTHTVDERMALGFSRIAPHFKPTVMLMTYVSGDTARAEKVFHPFRDTVKPIIDRSASLPNLFAVSHVADANFESVPNRANLQGAIVSDIWTDTVLEVWDRWCKFTENDDCHQTSILWEIDRPEKICVAGKADTAFHARDPHYTVLIYGFNHLPTTDDSIQAFISSTVNYIRKEDALKTGKYLGIPLSYARGDEAPEDIFGTNLPRLRKLKAKYDPTNVWSKGFVIKPDF</sequence>
<dbReference type="OrthoDB" id="415825at2759"/>
<keyword evidence="5" id="KW-0560">Oxidoreductase</keyword>
<accession>A0A0C3BAB7</accession>
<evidence type="ECO:0000256" key="1">
    <source>
        <dbReference type="ARBA" id="ARBA00001974"/>
    </source>
</evidence>
<feature type="domain" description="FAD-binding PCMH-type" evidence="6">
    <location>
        <begin position="33"/>
        <end position="205"/>
    </location>
</feature>
<dbReference type="PROSITE" id="PS51387">
    <property type="entry name" value="FAD_PCMH"/>
    <property type="match status" value="1"/>
</dbReference>
<dbReference type="PANTHER" id="PTHR42973:SF39">
    <property type="entry name" value="FAD-BINDING PCMH-TYPE DOMAIN-CONTAINING PROTEIN"/>
    <property type="match status" value="1"/>
</dbReference>
<dbReference type="InterPro" id="IPR006094">
    <property type="entry name" value="Oxid_FAD_bind_N"/>
</dbReference>
<dbReference type="GO" id="GO:0016491">
    <property type="term" value="F:oxidoreductase activity"/>
    <property type="evidence" value="ECO:0007669"/>
    <property type="project" value="UniProtKB-KW"/>
</dbReference>
<protein>
    <recommendedName>
        <fullName evidence="6">FAD-binding PCMH-type domain-containing protein</fullName>
    </recommendedName>
</protein>
<dbReference type="InParanoid" id="A0A0C3BAB7"/>
<keyword evidence="8" id="KW-1185">Reference proteome</keyword>
<proteinExistence type="inferred from homology"/>
<dbReference type="Gene3D" id="3.30.465.10">
    <property type="match status" value="1"/>
</dbReference>
<evidence type="ECO:0000256" key="2">
    <source>
        <dbReference type="ARBA" id="ARBA00005466"/>
    </source>
</evidence>
<dbReference type="Pfam" id="PF01565">
    <property type="entry name" value="FAD_binding_4"/>
    <property type="match status" value="1"/>
</dbReference>
<feature type="non-terminal residue" evidence="7">
    <location>
        <position position="461"/>
    </location>
</feature>